<name>A0A5U3IWP9_SALER</name>
<dbReference type="EMBL" id="AAGLUV010000017">
    <property type="protein sequence ID" value="EBP4585634.1"/>
    <property type="molecule type" value="Genomic_DNA"/>
</dbReference>
<gene>
    <name evidence="1" type="ORF">VH79_20930</name>
</gene>
<dbReference type="AlphaFoldDB" id="A0A5U3IWP9"/>
<accession>A0A5U3IWP9</accession>
<dbReference type="Proteomes" id="UP000839610">
    <property type="component" value="Unassembled WGS sequence"/>
</dbReference>
<protein>
    <submittedName>
        <fullName evidence="1">Uncharacterized protein</fullName>
    </submittedName>
</protein>
<evidence type="ECO:0000313" key="1">
    <source>
        <dbReference type="EMBL" id="EBP4585634.1"/>
    </source>
</evidence>
<reference evidence="1" key="1">
    <citation type="submission" date="2018-07" db="EMBL/GenBank/DDBJ databases">
        <authorList>
            <consortium name="GenomeTrakr network: Whole genome sequencing for foodborne pathogen traceback"/>
        </authorList>
    </citation>
    <scope>NUCLEOTIDE SEQUENCE [LARGE SCALE GENOMIC DNA]</scope>
    <source>
        <strain evidence="1">FDA00008842</strain>
    </source>
</reference>
<sequence length="175" mass="20186">MLAQSLQQKAGIEGKLRVYTSGLSQNLEGDWHIGRQPTERLSNLREKLITVMQIFLVRMESGSTLLSEVEASNDIVSDDVLNLFEIEQGNLKSFYDMLIRQKADFTAICNHYHDDKLMEAYTDTTGMAKALFDMLEKMRWLIEEHNIDCGPRYEGTPLRTEEEIYRFLGVSNENK</sequence>
<proteinExistence type="predicted"/>
<comment type="caution">
    <text evidence="1">The sequence shown here is derived from an EMBL/GenBank/DDBJ whole genome shotgun (WGS) entry which is preliminary data.</text>
</comment>
<organism evidence="1">
    <name type="scientific">Salmonella enterica</name>
    <name type="common">Salmonella choleraesuis</name>
    <dbReference type="NCBI Taxonomy" id="28901"/>
    <lineage>
        <taxon>Bacteria</taxon>
        <taxon>Pseudomonadati</taxon>
        <taxon>Pseudomonadota</taxon>
        <taxon>Gammaproteobacteria</taxon>
        <taxon>Enterobacterales</taxon>
        <taxon>Enterobacteriaceae</taxon>
        <taxon>Salmonella</taxon>
    </lineage>
</organism>